<keyword evidence="1" id="KW-0472">Membrane</keyword>
<accession>A0A4S8LIW9</accession>
<dbReference type="EMBL" id="ML179382">
    <property type="protein sequence ID" value="THU89092.1"/>
    <property type="molecule type" value="Genomic_DNA"/>
</dbReference>
<name>A0A4S8LIW9_DENBC</name>
<protein>
    <submittedName>
        <fullName evidence="2">Uncharacterized protein</fullName>
    </submittedName>
</protein>
<keyword evidence="3" id="KW-1185">Reference proteome</keyword>
<feature type="transmembrane region" description="Helical" evidence="1">
    <location>
        <begin position="35"/>
        <end position="59"/>
    </location>
</feature>
<keyword evidence="1" id="KW-1133">Transmembrane helix</keyword>
<dbReference type="Proteomes" id="UP000297245">
    <property type="component" value="Unassembled WGS sequence"/>
</dbReference>
<reference evidence="2 3" key="1">
    <citation type="journal article" date="2019" name="Nat. Ecol. Evol.">
        <title>Megaphylogeny resolves global patterns of mushroom evolution.</title>
        <authorList>
            <person name="Varga T."/>
            <person name="Krizsan K."/>
            <person name="Foldi C."/>
            <person name="Dima B."/>
            <person name="Sanchez-Garcia M."/>
            <person name="Sanchez-Ramirez S."/>
            <person name="Szollosi G.J."/>
            <person name="Szarkandi J.G."/>
            <person name="Papp V."/>
            <person name="Albert L."/>
            <person name="Andreopoulos W."/>
            <person name="Angelini C."/>
            <person name="Antonin V."/>
            <person name="Barry K.W."/>
            <person name="Bougher N.L."/>
            <person name="Buchanan P."/>
            <person name="Buyck B."/>
            <person name="Bense V."/>
            <person name="Catcheside P."/>
            <person name="Chovatia M."/>
            <person name="Cooper J."/>
            <person name="Damon W."/>
            <person name="Desjardin D."/>
            <person name="Finy P."/>
            <person name="Geml J."/>
            <person name="Haridas S."/>
            <person name="Hughes K."/>
            <person name="Justo A."/>
            <person name="Karasinski D."/>
            <person name="Kautmanova I."/>
            <person name="Kiss B."/>
            <person name="Kocsube S."/>
            <person name="Kotiranta H."/>
            <person name="LaButti K.M."/>
            <person name="Lechner B.E."/>
            <person name="Liimatainen K."/>
            <person name="Lipzen A."/>
            <person name="Lukacs Z."/>
            <person name="Mihaltcheva S."/>
            <person name="Morgado L.N."/>
            <person name="Niskanen T."/>
            <person name="Noordeloos M.E."/>
            <person name="Ohm R.A."/>
            <person name="Ortiz-Santana B."/>
            <person name="Ovrebo C."/>
            <person name="Racz N."/>
            <person name="Riley R."/>
            <person name="Savchenko A."/>
            <person name="Shiryaev A."/>
            <person name="Soop K."/>
            <person name="Spirin V."/>
            <person name="Szebenyi C."/>
            <person name="Tomsovsky M."/>
            <person name="Tulloss R.E."/>
            <person name="Uehling J."/>
            <person name="Grigoriev I.V."/>
            <person name="Vagvolgyi C."/>
            <person name="Papp T."/>
            <person name="Martin F.M."/>
            <person name="Miettinen O."/>
            <person name="Hibbett D.S."/>
            <person name="Nagy L.G."/>
        </authorList>
    </citation>
    <scope>NUCLEOTIDE SEQUENCE [LARGE SCALE GENOMIC DNA]</scope>
    <source>
        <strain evidence="2 3">CBS 962.96</strain>
    </source>
</reference>
<evidence type="ECO:0000256" key="1">
    <source>
        <dbReference type="SAM" id="Phobius"/>
    </source>
</evidence>
<dbReference type="AlphaFoldDB" id="A0A4S8LIW9"/>
<evidence type="ECO:0000313" key="3">
    <source>
        <dbReference type="Proteomes" id="UP000297245"/>
    </source>
</evidence>
<organism evidence="2 3">
    <name type="scientific">Dendrothele bispora (strain CBS 962.96)</name>
    <dbReference type="NCBI Taxonomy" id="1314807"/>
    <lineage>
        <taxon>Eukaryota</taxon>
        <taxon>Fungi</taxon>
        <taxon>Dikarya</taxon>
        <taxon>Basidiomycota</taxon>
        <taxon>Agaricomycotina</taxon>
        <taxon>Agaricomycetes</taxon>
        <taxon>Agaricomycetidae</taxon>
        <taxon>Agaricales</taxon>
        <taxon>Agaricales incertae sedis</taxon>
        <taxon>Dendrothele</taxon>
    </lineage>
</organism>
<dbReference type="OrthoDB" id="2961224at2759"/>
<proteinExistence type="predicted"/>
<evidence type="ECO:0000313" key="2">
    <source>
        <dbReference type="EMBL" id="THU89092.1"/>
    </source>
</evidence>
<keyword evidence="1" id="KW-0812">Transmembrane</keyword>
<sequence>MSSDAESSTIGVYVGTYISAVIAIAKPDQVVSGGVYWAVSVSWLLEAMIEGIVRMFYCFRVWRVSGNKKLVSAIVFLGYLYGPNKSIPGLPIKMSVHFDL</sequence>
<gene>
    <name evidence="2" type="ORF">K435DRAFT_803013</name>
</gene>